<dbReference type="SUPFAM" id="SSF50494">
    <property type="entry name" value="Trypsin-like serine proteases"/>
    <property type="match status" value="1"/>
</dbReference>
<dbReference type="EMBL" id="JALJOT010000008">
    <property type="protein sequence ID" value="KAK9908391.1"/>
    <property type="molecule type" value="Genomic_DNA"/>
</dbReference>
<feature type="compositionally biased region" description="Low complexity" evidence="4">
    <location>
        <begin position="87"/>
        <end position="96"/>
    </location>
</feature>
<dbReference type="PRINTS" id="PR00834">
    <property type="entry name" value="PROTEASES2C"/>
</dbReference>
<dbReference type="InterPro" id="IPR051201">
    <property type="entry name" value="Chloro_Bact_Ser_Proteases"/>
</dbReference>
<name>A0ABR2YP59_9CHLO</name>
<evidence type="ECO:0000256" key="2">
    <source>
        <dbReference type="ARBA" id="ARBA00022670"/>
    </source>
</evidence>
<dbReference type="PROSITE" id="PS50106">
    <property type="entry name" value="PDZ"/>
    <property type="match status" value="1"/>
</dbReference>
<protein>
    <recommendedName>
        <fullName evidence="5">PDZ domain-containing protein</fullName>
    </recommendedName>
</protein>
<reference evidence="6 7" key="1">
    <citation type="journal article" date="2024" name="Nat. Commun.">
        <title>Phylogenomics reveals the evolutionary origins of lichenization in chlorophyte algae.</title>
        <authorList>
            <person name="Puginier C."/>
            <person name="Libourel C."/>
            <person name="Otte J."/>
            <person name="Skaloud P."/>
            <person name="Haon M."/>
            <person name="Grisel S."/>
            <person name="Petersen M."/>
            <person name="Berrin J.G."/>
            <person name="Delaux P.M."/>
            <person name="Dal Grande F."/>
            <person name="Keller J."/>
        </authorList>
    </citation>
    <scope>NUCLEOTIDE SEQUENCE [LARGE SCALE GENOMIC DNA]</scope>
    <source>
        <strain evidence="6 7">SAG 216-7</strain>
    </source>
</reference>
<evidence type="ECO:0000256" key="4">
    <source>
        <dbReference type="SAM" id="MobiDB-lite"/>
    </source>
</evidence>
<organism evidence="6 7">
    <name type="scientific">Coccomyxa subellipsoidea</name>
    <dbReference type="NCBI Taxonomy" id="248742"/>
    <lineage>
        <taxon>Eukaryota</taxon>
        <taxon>Viridiplantae</taxon>
        <taxon>Chlorophyta</taxon>
        <taxon>core chlorophytes</taxon>
        <taxon>Trebouxiophyceae</taxon>
        <taxon>Trebouxiophyceae incertae sedis</taxon>
        <taxon>Coccomyxaceae</taxon>
        <taxon>Coccomyxa</taxon>
    </lineage>
</organism>
<evidence type="ECO:0000259" key="5">
    <source>
        <dbReference type="PROSITE" id="PS50106"/>
    </source>
</evidence>
<dbReference type="InterPro" id="IPR001478">
    <property type="entry name" value="PDZ"/>
</dbReference>
<keyword evidence="2" id="KW-0645">Protease</keyword>
<dbReference type="InterPro" id="IPR043504">
    <property type="entry name" value="Peptidase_S1_PA_chymotrypsin"/>
</dbReference>
<dbReference type="PANTHER" id="PTHR43343">
    <property type="entry name" value="PEPTIDASE S12"/>
    <property type="match status" value="1"/>
</dbReference>
<dbReference type="Pfam" id="PF13180">
    <property type="entry name" value="PDZ_2"/>
    <property type="match status" value="1"/>
</dbReference>
<keyword evidence="3" id="KW-0378">Hydrolase</keyword>
<evidence type="ECO:0000313" key="6">
    <source>
        <dbReference type="EMBL" id="KAK9908391.1"/>
    </source>
</evidence>
<evidence type="ECO:0000313" key="7">
    <source>
        <dbReference type="Proteomes" id="UP001491310"/>
    </source>
</evidence>
<proteinExistence type="inferred from homology"/>
<dbReference type="Proteomes" id="UP001491310">
    <property type="component" value="Unassembled WGS sequence"/>
</dbReference>
<dbReference type="CDD" id="cd00990">
    <property type="entry name" value="cpPDZ_AtDEGP1-like"/>
    <property type="match status" value="1"/>
</dbReference>
<dbReference type="InterPro" id="IPR009003">
    <property type="entry name" value="Peptidase_S1_PA"/>
</dbReference>
<evidence type="ECO:0000256" key="1">
    <source>
        <dbReference type="ARBA" id="ARBA00010541"/>
    </source>
</evidence>
<dbReference type="InterPro" id="IPR036034">
    <property type="entry name" value="PDZ_sf"/>
</dbReference>
<dbReference type="Pfam" id="PF13365">
    <property type="entry name" value="Trypsin_2"/>
    <property type="match status" value="1"/>
</dbReference>
<feature type="domain" description="PDZ" evidence="5">
    <location>
        <begin position="380"/>
        <end position="450"/>
    </location>
</feature>
<dbReference type="SUPFAM" id="SSF50156">
    <property type="entry name" value="PDZ domain-like"/>
    <property type="match status" value="1"/>
</dbReference>
<comment type="caution">
    <text evidence="6">The sequence shown here is derived from an EMBL/GenBank/DDBJ whole genome shotgun (WGS) entry which is preliminary data.</text>
</comment>
<dbReference type="PANTHER" id="PTHR43343:SF3">
    <property type="entry name" value="PROTEASE DO-LIKE 8, CHLOROPLASTIC"/>
    <property type="match status" value="1"/>
</dbReference>
<evidence type="ECO:0000256" key="3">
    <source>
        <dbReference type="ARBA" id="ARBA00022801"/>
    </source>
</evidence>
<keyword evidence="7" id="KW-1185">Reference proteome</keyword>
<dbReference type="Gene3D" id="2.30.42.10">
    <property type="match status" value="1"/>
</dbReference>
<comment type="similarity">
    <text evidence="1">Belongs to the peptidase S1C family.</text>
</comment>
<accession>A0ABR2YP59</accession>
<gene>
    <name evidence="6" type="ORF">WJX75_007197</name>
</gene>
<sequence length="497" mass="51649">MSHQSSRISSIGSSLESKAYHDCPVGVLPQHFLWHGQRIRPLRRTWSRAVVNRPFVAIHDESGRPAGQRESACGQKEMRQHKPPQPSSSTSPAASALRRRELAAALAASAALLPLVSAAPSRAAPAVGAKPTLADVTPEIAPAAPLSSREQAVIDVFEQSTRSVVNVFDVTLQGNARPAPQEDQPEGNGTGFVWNDDGIIVTNFHVLASALAAVTRRPGGPPREGSPRPVVAKITLLGADGYNQTYDAVLVGADRTKDLAVLRIGAPKEALRPARLGQSGQLRVGQQVLAIGNPFGFDHTLTTGVISGLGRQIQSQVGSSIGGAIQTDAAINPGNSGGPLLDSAGRVIGVNTAIYTASGTSAGVGFAIGIDTVRRVVPQLLQFGKVTRPALNVQLASEAVARQLKVTRGAMVQAVAPNSAAAKAGLLPTRRALSGIVAGDVIIGLDSRPVTKPGDLALALDDCSVGDKIVLTVQRGVGNSQGPQQLKLPLELEAEMS</sequence>
<dbReference type="InterPro" id="IPR001940">
    <property type="entry name" value="Peptidase_S1C"/>
</dbReference>
<dbReference type="InterPro" id="IPR039382">
    <property type="entry name" value="DEGP1/8_PDZ_dom"/>
</dbReference>
<feature type="region of interest" description="Disordered" evidence="4">
    <location>
        <begin position="60"/>
        <end position="96"/>
    </location>
</feature>
<dbReference type="Gene3D" id="2.40.10.10">
    <property type="entry name" value="Trypsin-like serine proteases"/>
    <property type="match status" value="2"/>
</dbReference>